<organism evidence="1 2">
    <name type="scientific">Caenorhabditis angaria</name>
    <dbReference type="NCBI Taxonomy" id="860376"/>
    <lineage>
        <taxon>Eukaryota</taxon>
        <taxon>Metazoa</taxon>
        <taxon>Ecdysozoa</taxon>
        <taxon>Nematoda</taxon>
        <taxon>Chromadorea</taxon>
        <taxon>Rhabditida</taxon>
        <taxon>Rhabditina</taxon>
        <taxon>Rhabditomorpha</taxon>
        <taxon>Rhabditoidea</taxon>
        <taxon>Rhabditidae</taxon>
        <taxon>Peloderinae</taxon>
        <taxon>Caenorhabditis</taxon>
    </lineage>
</organism>
<accession>A0A9P1MW67</accession>
<comment type="caution">
    <text evidence="1">The sequence shown here is derived from an EMBL/GenBank/DDBJ whole genome shotgun (WGS) entry which is preliminary data.</text>
</comment>
<proteinExistence type="predicted"/>
<name>A0A9P1MW67_9PELO</name>
<sequence length="609" mass="69940">MLSNCAKCGQQVEAETLGECAHFYCTPCQKLILATLGFDYEKEQRRYNRMDIQKEANAAMRCPICYKSKICQNCQNIFISKNKNLNFCKDCVTNPTKEAITALKIGYGLQKSHNKHLFPRCKSCDQVYDFNRRNPLKLSCSCTICADCYGQNCDNCCSLCKKQWEEEANVETNQVIVDEIGRILSAIKKNEEDCVLICTECAKEDVETDMNVCKDCAMEKFGYDVDSEEVFENIDALAICSTCALKKHLPKNHKIADFYPLRSKSAMKATRKILATKLGEIENKVTGFDSTWDRMSHLVSKTKVELEKMMAIMENSKNTHDRNLVIILYEKNAKKVVEFLDAINGGFGDMLEKLNVTFNELFAQNLHFSLKNDILSNNSSIEMSNISLPLNYEEDQKIVIREKTAEKPKEDVPVIVRRDPMTLSAPPATKKMRLSNVFVTKSIVNPDVVYYYSKEKNNTQFFKLMPEDTICVMARCHGTFKIFIENLKSFNIRPLIDEISAILAFGLYFPLDDVKLTVFKMADYRKYNGIVGLRMSGMIQTILMSKANREIWQRLVANEKKGNVDHVHTNFRAELHMDFTAQKPKFEVFRPNLYSDNALKFKWTDQKKV</sequence>
<gene>
    <name evidence="1" type="ORF">CAMP_LOCUS1710</name>
</gene>
<dbReference type="AlphaFoldDB" id="A0A9P1MW67"/>
<dbReference type="Proteomes" id="UP001152747">
    <property type="component" value="Unassembled WGS sequence"/>
</dbReference>
<protein>
    <submittedName>
        <fullName evidence="1">Uncharacterized protein</fullName>
    </submittedName>
</protein>
<keyword evidence="2" id="KW-1185">Reference proteome</keyword>
<dbReference type="EMBL" id="CANHGI010000001">
    <property type="protein sequence ID" value="CAI5439073.1"/>
    <property type="molecule type" value="Genomic_DNA"/>
</dbReference>
<reference evidence="1" key="1">
    <citation type="submission" date="2022-11" db="EMBL/GenBank/DDBJ databases">
        <authorList>
            <person name="Kikuchi T."/>
        </authorList>
    </citation>
    <scope>NUCLEOTIDE SEQUENCE</scope>
    <source>
        <strain evidence="1">PS1010</strain>
    </source>
</reference>
<evidence type="ECO:0000313" key="1">
    <source>
        <dbReference type="EMBL" id="CAI5439073.1"/>
    </source>
</evidence>
<evidence type="ECO:0000313" key="2">
    <source>
        <dbReference type="Proteomes" id="UP001152747"/>
    </source>
</evidence>